<name>A0ABV7FTZ7_9ALTE</name>
<keyword evidence="2" id="KW-1185">Reference proteome</keyword>
<dbReference type="RefSeq" id="WP_376920944.1">
    <property type="nucleotide sequence ID" value="NZ_JBHRSW010000033.1"/>
</dbReference>
<gene>
    <name evidence="1" type="ORF">ACFOHL_14410</name>
</gene>
<organism evidence="1 2">
    <name type="scientific">Agaribacter flavus</name>
    <dbReference type="NCBI Taxonomy" id="1902781"/>
    <lineage>
        <taxon>Bacteria</taxon>
        <taxon>Pseudomonadati</taxon>
        <taxon>Pseudomonadota</taxon>
        <taxon>Gammaproteobacteria</taxon>
        <taxon>Alteromonadales</taxon>
        <taxon>Alteromonadaceae</taxon>
        <taxon>Agaribacter</taxon>
    </lineage>
</organism>
<reference evidence="2" key="1">
    <citation type="journal article" date="2019" name="Int. J. Syst. Evol. Microbiol.">
        <title>The Global Catalogue of Microorganisms (GCM) 10K type strain sequencing project: providing services to taxonomists for standard genome sequencing and annotation.</title>
        <authorList>
            <consortium name="The Broad Institute Genomics Platform"/>
            <consortium name="The Broad Institute Genome Sequencing Center for Infectious Disease"/>
            <person name="Wu L."/>
            <person name="Ma J."/>
        </authorList>
    </citation>
    <scope>NUCLEOTIDE SEQUENCE [LARGE SCALE GENOMIC DNA]</scope>
    <source>
        <strain evidence="2">KCTC 52473</strain>
    </source>
</reference>
<accession>A0ABV7FTZ7</accession>
<evidence type="ECO:0000313" key="2">
    <source>
        <dbReference type="Proteomes" id="UP001595478"/>
    </source>
</evidence>
<dbReference type="EMBL" id="JBHRSW010000033">
    <property type="protein sequence ID" value="MFC3122814.1"/>
    <property type="molecule type" value="Genomic_DNA"/>
</dbReference>
<feature type="non-terminal residue" evidence="1">
    <location>
        <position position="1"/>
    </location>
</feature>
<dbReference type="Proteomes" id="UP001595478">
    <property type="component" value="Unassembled WGS sequence"/>
</dbReference>
<sequence length="74" mass="7771">ACKCSSPSSSSSGKSKKALFAACPPCSACCTFSTTDWLTPLVTVFSFVFGGRVASPTMEFPSAFPKLSVETYTQ</sequence>
<evidence type="ECO:0000313" key="1">
    <source>
        <dbReference type="EMBL" id="MFC3122814.1"/>
    </source>
</evidence>
<protein>
    <submittedName>
        <fullName evidence="1">Uncharacterized protein</fullName>
    </submittedName>
</protein>
<proteinExistence type="predicted"/>
<comment type="caution">
    <text evidence="1">The sequence shown here is derived from an EMBL/GenBank/DDBJ whole genome shotgun (WGS) entry which is preliminary data.</text>
</comment>